<dbReference type="EMBL" id="JAIWYP010000008">
    <property type="protein sequence ID" value="KAH3779616.1"/>
    <property type="molecule type" value="Genomic_DNA"/>
</dbReference>
<dbReference type="AlphaFoldDB" id="A0A9D4IL19"/>
<protein>
    <submittedName>
        <fullName evidence="1">Uncharacterized protein</fullName>
    </submittedName>
</protein>
<comment type="caution">
    <text evidence="1">The sequence shown here is derived from an EMBL/GenBank/DDBJ whole genome shotgun (WGS) entry which is preliminary data.</text>
</comment>
<dbReference type="GO" id="GO:0003677">
    <property type="term" value="F:DNA binding"/>
    <property type="evidence" value="ECO:0007669"/>
    <property type="project" value="InterPro"/>
</dbReference>
<gene>
    <name evidence="1" type="ORF">DPMN_157420</name>
</gene>
<reference evidence="1" key="2">
    <citation type="submission" date="2020-11" db="EMBL/GenBank/DDBJ databases">
        <authorList>
            <person name="McCartney M.A."/>
            <person name="Auch B."/>
            <person name="Kono T."/>
            <person name="Mallez S."/>
            <person name="Becker A."/>
            <person name="Gohl D.M."/>
            <person name="Silverstein K.A.T."/>
            <person name="Koren S."/>
            <person name="Bechman K.B."/>
            <person name="Herman A."/>
            <person name="Abrahante J.E."/>
            <person name="Garbe J."/>
        </authorList>
    </citation>
    <scope>NUCLEOTIDE SEQUENCE</scope>
    <source>
        <strain evidence="1">Duluth1</strain>
        <tissue evidence="1">Whole animal</tissue>
    </source>
</reference>
<dbReference type="PANTHER" id="PTHR33480:SF1">
    <property type="entry name" value="TYR RECOMBINASE DOMAIN-CONTAINING PROTEIN"/>
    <property type="match status" value="1"/>
</dbReference>
<dbReference type="InterPro" id="IPR011010">
    <property type="entry name" value="DNA_brk_join_enz"/>
</dbReference>
<dbReference type="Proteomes" id="UP000828390">
    <property type="component" value="Unassembled WGS sequence"/>
</dbReference>
<name>A0A9D4IL19_DREPO</name>
<dbReference type="PANTHER" id="PTHR33480">
    <property type="entry name" value="SET DOMAIN-CONTAINING PROTEIN-RELATED"/>
    <property type="match status" value="1"/>
</dbReference>
<proteinExistence type="predicted"/>
<evidence type="ECO:0000313" key="1">
    <source>
        <dbReference type="EMBL" id="KAH3779616.1"/>
    </source>
</evidence>
<evidence type="ECO:0000313" key="2">
    <source>
        <dbReference type="Proteomes" id="UP000828390"/>
    </source>
</evidence>
<reference evidence="1" key="1">
    <citation type="journal article" date="2019" name="bioRxiv">
        <title>The Genome of the Zebra Mussel, Dreissena polymorpha: A Resource for Invasive Species Research.</title>
        <authorList>
            <person name="McCartney M.A."/>
            <person name="Auch B."/>
            <person name="Kono T."/>
            <person name="Mallez S."/>
            <person name="Zhang Y."/>
            <person name="Obille A."/>
            <person name="Becker A."/>
            <person name="Abrahante J.E."/>
            <person name="Garbe J."/>
            <person name="Badalamenti J.P."/>
            <person name="Herman A."/>
            <person name="Mangelson H."/>
            <person name="Liachko I."/>
            <person name="Sullivan S."/>
            <person name="Sone E.D."/>
            <person name="Koren S."/>
            <person name="Silverstein K.A.T."/>
            <person name="Beckman K.B."/>
            <person name="Gohl D.M."/>
        </authorList>
    </citation>
    <scope>NUCLEOTIDE SEQUENCE</scope>
    <source>
        <strain evidence="1">Duluth1</strain>
        <tissue evidence="1">Whole animal</tissue>
    </source>
</reference>
<organism evidence="1 2">
    <name type="scientific">Dreissena polymorpha</name>
    <name type="common">Zebra mussel</name>
    <name type="synonym">Mytilus polymorpha</name>
    <dbReference type="NCBI Taxonomy" id="45954"/>
    <lineage>
        <taxon>Eukaryota</taxon>
        <taxon>Metazoa</taxon>
        <taxon>Spiralia</taxon>
        <taxon>Lophotrochozoa</taxon>
        <taxon>Mollusca</taxon>
        <taxon>Bivalvia</taxon>
        <taxon>Autobranchia</taxon>
        <taxon>Heteroconchia</taxon>
        <taxon>Euheterodonta</taxon>
        <taxon>Imparidentia</taxon>
        <taxon>Neoheterodontei</taxon>
        <taxon>Myida</taxon>
        <taxon>Dreissenoidea</taxon>
        <taxon>Dreissenidae</taxon>
        <taxon>Dreissena</taxon>
    </lineage>
</organism>
<keyword evidence="2" id="KW-1185">Reference proteome</keyword>
<sequence>MELNKYNKPSPIPLAKDLMALSLLLKEKANAIMESGRAEITPNEYRELSEVTLAQLVLFNKRRAEEAQRLEVKQFIEGVEHGKTVHEEVLESLSPLERKLVDVIDRVEIRGKRGRRVAILLPQILKKQVDVLVKCRSSANIDKSNKYLFARPGKTPIRSTDALRKYAALCGSKQPHTLTSTGFRKHVATMSQMLNLKDNKLDVLATFLGHDIRVHREYYRLPENTIHVNKLSFIIVSLV</sequence>
<dbReference type="SUPFAM" id="SSF56349">
    <property type="entry name" value="DNA breaking-rejoining enzymes"/>
    <property type="match status" value="1"/>
</dbReference>
<accession>A0A9D4IL19</accession>